<evidence type="ECO:0000313" key="1">
    <source>
        <dbReference type="EMBL" id="MBB6013475.1"/>
    </source>
</evidence>
<sequence>MAFPDFDPVQVFRDFVTDKVPSSGKWNPRKPEIRRLLKSYESAILALIAGQGGDIELARGVISFAVTGGTANDIVAEPDSELPDNPGSAVYILGGVLEPNTGNVTINGKPLLTNSGNQIASGGLVADGIYLFLDDGANYRLLSDYASAAIVAAAEAQAERAETAATEAALYDPTFRYKSIPDLLSSMRAPGGAGTVWQAGEFLYEEASTGATDHHVETAAGVKLYVLPDQQGAYAATAFGVSSAVADNTTIYNRIIAGLPANSKIVWPDKQTLLGHFLSPGKVFDLDLNGSTLVNTLDNQSIVQMGHSPRTAYDVTEVVLQRGARSFTVVGASSLFASGHIGYLWDSAVRPGGTQGVNYEVIKIDRVEGNTVYLQWPLYSYKGAGALKFYYSPVQHKNASIRNGKAHPTNTHIGMGFSVWNCDGVDFDRHRSENTSGRAFDCRYSINFSSNDTICDRPRSSGSGEGYGLALYAVTGVRVRKAHGYRCRHAYDQDSVYDFDVSDVYDPEDQSSCCALAHNGFASDGYLENVRSETSVTSGVYAVVLSAQGYGRGANEAKAENHCFYNVYIDGVQYDARLPLLATAARMGVYAQNSISGRIANVRLDHEDTTNPTSVNANGVRINGVPCGDLELSQIGGKRLGAPIFLEEVEYGPAGKYVARIRGITVDEACWVAIFSRGSWSWSVDGINLNAVLGPGVIQSGTHFSHLPVRYDIGSSLSYSGADVPIISHGGGAARPTGSKALSPRSISSAVAVVDGASISTAQLENRDMRLVLSSPSGAGSITLSATTALPQPAVNGAQAYVSVPAGLNDVVFPAGNNIHAGFTIAAGSAVRLVSYSNKWALA</sequence>
<gene>
    <name evidence="1" type="ORF">HNR59_002864</name>
</gene>
<accession>A0A7W9S3T2</accession>
<proteinExistence type="predicted"/>
<dbReference type="EMBL" id="JACHEU010000002">
    <property type="protein sequence ID" value="MBB6013475.1"/>
    <property type="molecule type" value="Genomic_DNA"/>
</dbReference>
<dbReference type="Proteomes" id="UP000533306">
    <property type="component" value="Unassembled WGS sequence"/>
</dbReference>
<name>A0A7W9S3T2_9HYPH</name>
<dbReference type="AlphaFoldDB" id="A0A7W9S3T2"/>
<protein>
    <submittedName>
        <fullName evidence="1">Uncharacterized protein</fullName>
    </submittedName>
</protein>
<dbReference type="RefSeq" id="WP_183831682.1">
    <property type="nucleotide sequence ID" value="NZ_JACHEU010000002.1"/>
</dbReference>
<evidence type="ECO:0000313" key="2">
    <source>
        <dbReference type="Proteomes" id="UP000533306"/>
    </source>
</evidence>
<organism evidence="1 2">
    <name type="scientific">Aquamicrobium lusatiense</name>
    <dbReference type="NCBI Taxonomy" id="89772"/>
    <lineage>
        <taxon>Bacteria</taxon>
        <taxon>Pseudomonadati</taxon>
        <taxon>Pseudomonadota</taxon>
        <taxon>Alphaproteobacteria</taxon>
        <taxon>Hyphomicrobiales</taxon>
        <taxon>Phyllobacteriaceae</taxon>
        <taxon>Aquamicrobium</taxon>
    </lineage>
</organism>
<reference evidence="1 2" key="1">
    <citation type="submission" date="2020-08" db="EMBL/GenBank/DDBJ databases">
        <title>Genomic Encyclopedia of Type Strains, Phase IV (KMG-IV): sequencing the most valuable type-strain genomes for metagenomic binning, comparative biology and taxonomic classification.</title>
        <authorList>
            <person name="Goeker M."/>
        </authorList>
    </citation>
    <scope>NUCLEOTIDE SEQUENCE [LARGE SCALE GENOMIC DNA]</scope>
    <source>
        <strain evidence="1 2">DSM 11099</strain>
    </source>
</reference>
<keyword evidence="2" id="KW-1185">Reference proteome</keyword>
<comment type="caution">
    <text evidence="1">The sequence shown here is derived from an EMBL/GenBank/DDBJ whole genome shotgun (WGS) entry which is preliminary data.</text>
</comment>